<dbReference type="AlphaFoldDB" id="A0A5B7D290"/>
<evidence type="ECO:0000256" key="1">
    <source>
        <dbReference type="SAM" id="MobiDB-lite"/>
    </source>
</evidence>
<dbReference type="Proteomes" id="UP000324222">
    <property type="component" value="Unassembled WGS sequence"/>
</dbReference>
<evidence type="ECO:0000313" key="2">
    <source>
        <dbReference type="EMBL" id="MPC15331.1"/>
    </source>
</evidence>
<comment type="caution">
    <text evidence="2">The sequence shown here is derived from an EMBL/GenBank/DDBJ whole genome shotgun (WGS) entry which is preliminary data.</text>
</comment>
<reference evidence="2 3" key="1">
    <citation type="submission" date="2019-05" db="EMBL/GenBank/DDBJ databases">
        <title>Another draft genome of Portunus trituberculatus and its Hox gene families provides insights of decapod evolution.</title>
        <authorList>
            <person name="Jeong J.-H."/>
            <person name="Song I."/>
            <person name="Kim S."/>
            <person name="Choi T."/>
            <person name="Kim D."/>
            <person name="Ryu S."/>
            <person name="Kim W."/>
        </authorList>
    </citation>
    <scope>NUCLEOTIDE SEQUENCE [LARGE SCALE GENOMIC DNA]</scope>
    <source>
        <tissue evidence="2">Muscle</tissue>
    </source>
</reference>
<organism evidence="2 3">
    <name type="scientific">Portunus trituberculatus</name>
    <name type="common">Swimming crab</name>
    <name type="synonym">Neptunus trituberculatus</name>
    <dbReference type="NCBI Taxonomy" id="210409"/>
    <lineage>
        <taxon>Eukaryota</taxon>
        <taxon>Metazoa</taxon>
        <taxon>Ecdysozoa</taxon>
        <taxon>Arthropoda</taxon>
        <taxon>Crustacea</taxon>
        <taxon>Multicrustacea</taxon>
        <taxon>Malacostraca</taxon>
        <taxon>Eumalacostraca</taxon>
        <taxon>Eucarida</taxon>
        <taxon>Decapoda</taxon>
        <taxon>Pleocyemata</taxon>
        <taxon>Brachyura</taxon>
        <taxon>Eubrachyura</taxon>
        <taxon>Portunoidea</taxon>
        <taxon>Portunidae</taxon>
        <taxon>Portuninae</taxon>
        <taxon>Portunus</taxon>
    </lineage>
</organism>
<evidence type="ECO:0000313" key="3">
    <source>
        <dbReference type="Proteomes" id="UP000324222"/>
    </source>
</evidence>
<name>A0A5B7D290_PORTR</name>
<feature type="region of interest" description="Disordered" evidence="1">
    <location>
        <begin position="1"/>
        <end position="20"/>
    </location>
</feature>
<gene>
    <name evidence="2" type="ORF">E2C01_008118</name>
</gene>
<feature type="region of interest" description="Disordered" evidence="1">
    <location>
        <begin position="40"/>
        <end position="72"/>
    </location>
</feature>
<protein>
    <submittedName>
        <fullName evidence="2">Uncharacterized protein</fullName>
    </submittedName>
</protein>
<feature type="compositionally biased region" description="Low complexity" evidence="1">
    <location>
        <begin position="40"/>
        <end position="55"/>
    </location>
</feature>
<keyword evidence="3" id="KW-1185">Reference proteome</keyword>
<feature type="compositionally biased region" description="Basic and acidic residues" evidence="1">
    <location>
        <begin position="1"/>
        <end position="13"/>
    </location>
</feature>
<accession>A0A5B7D290</accession>
<dbReference type="EMBL" id="VSRR010000419">
    <property type="protein sequence ID" value="MPC15331.1"/>
    <property type="molecule type" value="Genomic_DNA"/>
</dbReference>
<proteinExistence type="predicted"/>
<sequence>MTKLKQERGEERPSGMVSHGKKYYHAEHHCHNHHTILTATTNTTTTNNKNNSNNNSPRELRHRAREPTMQGHSKAAVFPVSDNYISITAEVIVGSFDHHLQM</sequence>